<reference evidence="1" key="1">
    <citation type="submission" date="2021-01" db="EMBL/GenBank/DDBJ databases">
        <authorList>
            <person name="Sun Q."/>
        </authorList>
    </citation>
    <scope>NUCLEOTIDE SEQUENCE</scope>
    <source>
        <strain evidence="1">YIM B02566</strain>
    </source>
</reference>
<comment type="caution">
    <text evidence="1">The sequence shown here is derived from an EMBL/GenBank/DDBJ whole genome shotgun (WGS) entry which is preliminary data.</text>
</comment>
<name>A0ACC5R920_9HYPH</name>
<evidence type="ECO:0000313" key="2">
    <source>
        <dbReference type="Proteomes" id="UP000616151"/>
    </source>
</evidence>
<dbReference type="Proteomes" id="UP000616151">
    <property type="component" value="Unassembled WGS sequence"/>
</dbReference>
<dbReference type="EMBL" id="JAENHL010000007">
    <property type="protein sequence ID" value="MBK1869171.1"/>
    <property type="molecule type" value="Genomic_DNA"/>
</dbReference>
<accession>A0ACC5R920</accession>
<proteinExistence type="predicted"/>
<gene>
    <name evidence="1" type="ORF">JHL16_22615</name>
</gene>
<organism evidence="1 2">
    <name type="scientific">Taklimakanibacter albus</name>
    <dbReference type="NCBI Taxonomy" id="2800327"/>
    <lineage>
        <taxon>Bacteria</taxon>
        <taxon>Pseudomonadati</taxon>
        <taxon>Pseudomonadota</taxon>
        <taxon>Alphaproteobacteria</taxon>
        <taxon>Hyphomicrobiales</taxon>
        <taxon>Aestuariivirgaceae</taxon>
        <taxon>Taklimakanibacter</taxon>
    </lineage>
</organism>
<protein>
    <submittedName>
        <fullName evidence="1">Trypsin-like peptidase domain-containing protein</fullName>
    </submittedName>
</protein>
<keyword evidence="2" id="KW-1185">Reference proteome</keyword>
<sequence>MLDLDEQGQSLPEVTHAATDGEILDAYSSAVIGAVDKAGPSVVHIAVKNSQGRQGGGSGFVVASDGLIFTNSHVVSGAKTILVGLPDGQRAAARIIGEDPDSDIAVIRTDENLHVPPLALHDSKAIKRGQLAIAIGNPLGFEQTVTTGVISAIGRSLRASTGRLIDDVIQTDAALNPGNSGGPLVDSKGRVIGVNTAVILGAQGICFSVASNTALYALTQILQHGRVRRAAIGIEGQQTVVPRHVARFAGIDQEMGVRVMKVVEKSPADDGGIKSGDLIIAIDGHAVAGIDDLLRLLNHERVGHETRITVLRRGELRERFIVPVERR</sequence>
<evidence type="ECO:0000313" key="1">
    <source>
        <dbReference type="EMBL" id="MBK1869171.1"/>
    </source>
</evidence>